<comment type="caution">
    <text evidence="1">The sequence shown here is derived from an EMBL/GenBank/DDBJ whole genome shotgun (WGS) entry which is preliminary data.</text>
</comment>
<accession>A0A4R2J5P4</accession>
<dbReference type="AlphaFoldDB" id="A0A4R2J5P4"/>
<dbReference type="EMBL" id="SLWS01000010">
    <property type="protein sequence ID" value="TCO53674.1"/>
    <property type="molecule type" value="Genomic_DNA"/>
</dbReference>
<proteinExistence type="predicted"/>
<sequence length="164" mass="18349">MPDLDLLRELAAARTYYEERFGWPVTIEVNTERLVIPLGQRLDAVVMPEALGSRVLTELRICLLAGPVLADTGGDWWMFLTGPKGTAPKDVADLRCVEVHLPAAGTLVVIPREIGETNGWPWIERPRPLHLLPPWPAVLATTRRTCARIPRIPAPRIPDLIRTR</sequence>
<protein>
    <submittedName>
        <fullName evidence="1">Uncharacterized protein</fullName>
    </submittedName>
</protein>
<evidence type="ECO:0000313" key="1">
    <source>
        <dbReference type="EMBL" id="TCO53674.1"/>
    </source>
</evidence>
<organism evidence="1 2">
    <name type="scientific">Actinocrispum wychmicini</name>
    <dbReference type="NCBI Taxonomy" id="1213861"/>
    <lineage>
        <taxon>Bacteria</taxon>
        <taxon>Bacillati</taxon>
        <taxon>Actinomycetota</taxon>
        <taxon>Actinomycetes</taxon>
        <taxon>Pseudonocardiales</taxon>
        <taxon>Pseudonocardiaceae</taxon>
        <taxon>Actinocrispum</taxon>
    </lineage>
</organism>
<evidence type="ECO:0000313" key="2">
    <source>
        <dbReference type="Proteomes" id="UP000295680"/>
    </source>
</evidence>
<reference evidence="1 2" key="1">
    <citation type="submission" date="2019-03" db="EMBL/GenBank/DDBJ databases">
        <title>Genomic Encyclopedia of Type Strains, Phase IV (KMG-IV): sequencing the most valuable type-strain genomes for metagenomic binning, comparative biology and taxonomic classification.</title>
        <authorList>
            <person name="Goeker M."/>
        </authorList>
    </citation>
    <scope>NUCLEOTIDE SEQUENCE [LARGE SCALE GENOMIC DNA]</scope>
    <source>
        <strain evidence="1 2">DSM 45934</strain>
    </source>
</reference>
<name>A0A4R2J5P4_9PSEU</name>
<gene>
    <name evidence="1" type="ORF">EV192_110263</name>
</gene>
<keyword evidence="2" id="KW-1185">Reference proteome</keyword>
<dbReference type="Proteomes" id="UP000295680">
    <property type="component" value="Unassembled WGS sequence"/>
</dbReference>